<gene>
    <name evidence="1" type="ORF">DFH94DRAFT_846177</name>
</gene>
<dbReference type="OrthoDB" id="3133286at2759"/>
<accession>A0A9P5MSQ2</accession>
<name>A0A9P5MSQ2_9AGAM</name>
<keyword evidence="2" id="KW-1185">Reference proteome</keyword>
<sequence>MPPSPPTGYEILKIARRTVNIIVNHFGSKNVCLLGSAASALWAEIKRVPNDIDILVTPDESEQFDPEEIKRSIVDADNRYYLRPSKKPGANYKVLYCRLPGYKTDGRRVKVDIMIPLRPRLWIPRVLWEDTWLINDIPVMPLFDLLVMKMQGWRDHRASRRDAKMKADVTDIRALLVQASREGISYREEYRRHTRGFMARARKLSLGFVEACGERTKFQELGFPM</sequence>
<dbReference type="Gene3D" id="3.30.460.40">
    <property type="match status" value="1"/>
</dbReference>
<proteinExistence type="predicted"/>
<evidence type="ECO:0000313" key="2">
    <source>
        <dbReference type="Proteomes" id="UP000759537"/>
    </source>
</evidence>
<reference evidence="1" key="2">
    <citation type="journal article" date="2020" name="Nat. Commun.">
        <title>Large-scale genome sequencing of mycorrhizal fungi provides insights into the early evolution of symbiotic traits.</title>
        <authorList>
            <person name="Miyauchi S."/>
            <person name="Kiss E."/>
            <person name="Kuo A."/>
            <person name="Drula E."/>
            <person name="Kohler A."/>
            <person name="Sanchez-Garcia M."/>
            <person name="Morin E."/>
            <person name="Andreopoulos B."/>
            <person name="Barry K.W."/>
            <person name="Bonito G."/>
            <person name="Buee M."/>
            <person name="Carver A."/>
            <person name="Chen C."/>
            <person name="Cichocki N."/>
            <person name="Clum A."/>
            <person name="Culley D."/>
            <person name="Crous P.W."/>
            <person name="Fauchery L."/>
            <person name="Girlanda M."/>
            <person name="Hayes R.D."/>
            <person name="Keri Z."/>
            <person name="LaButti K."/>
            <person name="Lipzen A."/>
            <person name="Lombard V."/>
            <person name="Magnuson J."/>
            <person name="Maillard F."/>
            <person name="Murat C."/>
            <person name="Nolan M."/>
            <person name="Ohm R.A."/>
            <person name="Pangilinan J."/>
            <person name="Pereira M.F."/>
            <person name="Perotto S."/>
            <person name="Peter M."/>
            <person name="Pfister S."/>
            <person name="Riley R."/>
            <person name="Sitrit Y."/>
            <person name="Stielow J.B."/>
            <person name="Szollosi G."/>
            <person name="Zifcakova L."/>
            <person name="Stursova M."/>
            <person name="Spatafora J.W."/>
            <person name="Tedersoo L."/>
            <person name="Vaario L.M."/>
            <person name="Yamada A."/>
            <person name="Yan M."/>
            <person name="Wang P."/>
            <person name="Xu J."/>
            <person name="Bruns T."/>
            <person name="Baldrian P."/>
            <person name="Vilgalys R."/>
            <person name="Dunand C."/>
            <person name="Henrissat B."/>
            <person name="Grigoriev I.V."/>
            <person name="Hibbett D."/>
            <person name="Nagy L.G."/>
            <person name="Martin F.M."/>
        </authorList>
    </citation>
    <scope>NUCLEOTIDE SEQUENCE</scope>
    <source>
        <strain evidence="1">Prilba</strain>
    </source>
</reference>
<reference evidence="1" key="1">
    <citation type="submission" date="2019-10" db="EMBL/GenBank/DDBJ databases">
        <authorList>
            <consortium name="DOE Joint Genome Institute"/>
            <person name="Kuo A."/>
            <person name="Miyauchi S."/>
            <person name="Kiss E."/>
            <person name="Drula E."/>
            <person name="Kohler A."/>
            <person name="Sanchez-Garcia M."/>
            <person name="Andreopoulos B."/>
            <person name="Barry K.W."/>
            <person name="Bonito G."/>
            <person name="Buee M."/>
            <person name="Carver A."/>
            <person name="Chen C."/>
            <person name="Cichocki N."/>
            <person name="Clum A."/>
            <person name="Culley D."/>
            <person name="Crous P.W."/>
            <person name="Fauchery L."/>
            <person name="Girlanda M."/>
            <person name="Hayes R."/>
            <person name="Keri Z."/>
            <person name="LaButti K."/>
            <person name="Lipzen A."/>
            <person name="Lombard V."/>
            <person name="Magnuson J."/>
            <person name="Maillard F."/>
            <person name="Morin E."/>
            <person name="Murat C."/>
            <person name="Nolan M."/>
            <person name="Ohm R."/>
            <person name="Pangilinan J."/>
            <person name="Pereira M."/>
            <person name="Perotto S."/>
            <person name="Peter M."/>
            <person name="Riley R."/>
            <person name="Sitrit Y."/>
            <person name="Stielow B."/>
            <person name="Szollosi G."/>
            <person name="Zifcakova L."/>
            <person name="Stursova M."/>
            <person name="Spatafora J.W."/>
            <person name="Tedersoo L."/>
            <person name="Vaario L.-M."/>
            <person name="Yamada A."/>
            <person name="Yan M."/>
            <person name="Wang P."/>
            <person name="Xu J."/>
            <person name="Bruns T."/>
            <person name="Baldrian P."/>
            <person name="Vilgalys R."/>
            <person name="Henrissat B."/>
            <person name="Grigoriev I.V."/>
            <person name="Hibbett D."/>
            <person name="Nagy L.G."/>
            <person name="Martin F.M."/>
        </authorList>
    </citation>
    <scope>NUCLEOTIDE SEQUENCE</scope>
    <source>
        <strain evidence="1">Prilba</strain>
    </source>
</reference>
<comment type="caution">
    <text evidence="1">The sequence shown here is derived from an EMBL/GenBank/DDBJ whole genome shotgun (WGS) entry which is preliminary data.</text>
</comment>
<protein>
    <submittedName>
        <fullName evidence="1">Uncharacterized protein</fullName>
    </submittedName>
</protein>
<organism evidence="1 2">
    <name type="scientific">Russula ochroleuca</name>
    <dbReference type="NCBI Taxonomy" id="152965"/>
    <lineage>
        <taxon>Eukaryota</taxon>
        <taxon>Fungi</taxon>
        <taxon>Dikarya</taxon>
        <taxon>Basidiomycota</taxon>
        <taxon>Agaricomycotina</taxon>
        <taxon>Agaricomycetes</taxon>
        <taxon>Russulales</taxon>
        <taxon>Russulaceae</taxon>
        <taxon>Russula</taxon>
    </lineage>
</organism>
<dbReference type="AlphaFoldDB" id="A0A9P5MSQ2"/>
<evidence type="ECO:0000313" key="1">
    <source>
        <dbReference type="EMBL" id="KAF8477817.1"/>
    </source>
</evidence>
<dbReference type="EMBL" id="WHVB01000013">
    <property type="protein sequence ID" value="KAF8477817.1"/>
    <property type="molecule type" value="Genomic_DNA"/>
</dbReference>
<dbReference type="Proteomes" id="UP000759537">
    <property type="component" value="Unassembled WGS sequence"/>
</dbReference>
<dbReference type="InterPro" id="IPR043519">
    <property type="entry name" value="NT_sf"/>
</dbReference>
<dbReference type="SUPFAM" id="SSF81301">
    <property type="entry name" value="Nucleotidyltransferase"/>
    <property type="match status" value="1"/>
</dbReference>